<evidence type="ECO:0000313" key="5">
    <source>
        <dbReference type="Proteomes" id="UP000318585"/>
    </source>
</evidence>
<dbReference type="AlphaFoldDB" id="A0A553CP10"/>
<dbReference type="InterPro" id="IPR026444">
    <property type="entry name" value="Secre_tail"/>
</dbReference>
<dbReference type="NCBIfam" id="TIGR04183">
    <property type="entry name" value="Por_Secre_tail"/>
    <property type="match status" value="1"/>
</dbReference>
<keyword evidence="5" id="KW-1185">Reference proteome</keyword>
<evidence type="ECO:0000256" key="2">
    <source>
        <dbReference type="SAM" id="SignalP"/>
    </source>
</evidence>
<comment type="caution">
    <text evidence="4">The sequence shown here is derived from an EMBL/GenBank/DDBJ whole genome shotgun (WGS) entry which is preliminary data.</text>
</comment>
<reference evidence="4 5" key="1">
    <citation type="submission" date="2019-07" db="EMBL/GenBank/DDBJ databases">
        <title>Novel species of Flavobacterium.</title>
        <authorList>
            <person name="Liu Q."/>
            <person name="Xin Y.-H."/>
        </authorList>
    </citation>
    <scope>NUCLEOTIDE SEQUENCE [LARGE SCALE GENOMIC DNA]</scope>
    <source>
        <strain evidence="4 5">LB3P56</strain>
    </source>
</reference>
<feature type="domain" description="Secretion system C-terminal sorting" evidence="3">
    <location>
        <begin position="346"/>
        <end position="422"/>
    </location>
</feature>
<evidence type="ECO:0000256" key="1">
    <source>
        <dbReference type="ARBA" id="ARBA00022729"/>
    </source>
</evidence>
<feature type="chain" id="PRO_5022181854" evidence="2">
    <location>
        <begin position="29"/>
        <end position="423"/>
    </location>
</feature>
<organism evidence="4 5">
    <name type="scientific">Flavobacterium franklandianum</name>
    <dbReference type="NCBI Taxonomy" id="2594430"/>
    <lineage>
        <taxon>Bacteria</taxon>
        <taxon>Pseudomonadati</taxon>
        <taxon>Bacteroidota</taxon>
        <taxon>Flavobacteriia</taxon>
        <taxon>Flavobacteriales</taxon>
        <taxon>Flavobacteriaceae</taxon>
        <taxon>Flavobacterium</taxon>
    </lineage>
</organism>
<evidence type="ECO:0000259" key="3">
    <source>
        <dbReference type="Pfam" id="PF18962"/>
    </source>
</evidence>
<name>A0A553CP10_9FLAO</name>
<evidence type="ECO:0000313" key="4">
    <source>
        <dbReference type="EMBL" id="TRX22262.1"/>
    </source>
</evidence>
<dbReference type="Pfam" id="PF18962">
    <property type="entry name" value="Por_Secre_tail"/>
    <property type="match status" value="1"/>
</dbReference>
<sequence length="423" mass="45070">MKKILLSKKSFSVLLFGLIFSISNGINAQTYNWTGNIDGNFYNASNWTSTSGPVVFDDSAFKFVKTHAVVTNQPIISQFVAWQPGVFDNTGGSLIVNADFNVFYNDFLNGTVTVNTGAIFTCRNIFRIGREGLGELNVNGGTFRSSNNNTWQGIFIGVLNGGNGKANINTGGTIDGGYQLEIGTRDFYPTGELNVNTGGTAVAYWATIIGPNGTINVNGGNLNTGETFKVGDLFLDTPGNAGTIGTTVGKLNINSGTVTVNQNDLAGVNFNLHANAKVVIDGGSLIIKRTGVDFTSTINGYVTGGEIAAVAGKTIVVTYDGTSLTTVTTVTLLNINKFDKKNSFSIYPNPVENYINIMSKNDFSGKLNVAVINLAGQTIMDNQLEKNNSGSYSIDIKNKLSSGVYLLKISTETDTFSSKIIVK</sequence>
<dbReference type="EMBL" id="VJZR01000003">
    <property type="protein sequence ID" value="TRX22262.1"/>
    <property type="molecule type" value="Genomic_DNA"/>
</dbReference>
<protein>
    <submittedName>
        <fullName evidence="4">T9SS type A sorting domain-containing protein</fullName>
    </submittedName>
</protein>
<gene>
    <name evidence="4" type="ORF">FNW17_06230</name>
</gene>
<proteinExistence type="predicted"/>
<dbReference type="OrthoDB" id="5294031at2"/>
<accession>A0A553CP10</accession>
<keyword evidence="1 2" id="KW-0732">Signal</keyword>
<dbReference type="RefSeq" id="WP_144071155.1">
    <property type="nucleotide sequence ID" value="NZ_VJZR01000003.1"/>
</dbReference>
<dbReference type="Proteomes" id="UP000318585">
    <property type="component" value="Unassembled WGS sequence"/>
</dbReference>
<feature type="signal peptide" evidence="2">
    <location>
        <begin position="1"/>
        <end position="28"/>
    </location>
</feature>